<dbReference type="InterPro" id="IPR054722">
    <property type="entry name" value="PolX-like_BBD"/>
</dbReference>
<feature type="domain" description="CCHC-type" evidence="2">
    <location>
        <begin position="66"/>
        <end position="81"/>
    </location>
</feature>
<dbReference type="GO" id="GO:0008270">
    <property type="term" value="F:zinc ion binding"/>
    <property type="evidence" value="ECO:0007669"/>
    <property type="project" value="UniProtKB-KW"/>
</dbReference>
<keyword evidence="1" id="KW-0863">Zinc-finger</keyword>
<keyword evidence="4" id="KW-1185">Reference proteome</keyword>
<proteinExistence type="predicted"/>
<dbReference type="Gene3D" id="4.10.60.10">
    <property type="entry name" value="Zinc finger, CCHC-type"/>
    <property type="match status" value="1"/>
</dbReference>
<dbReference type="PROSITE" id="PS50158">
    <property type="entry name" value="ZF_CCHC"/>
    <property type="match status" value="1"/>
</dbReference>
<dbReference type="EMBL" id="BMAU01021292">
    <property type="protein sequence ID" value="GFY09869.1"/>
    <property type="molecule type" value="Genomic_DNA"/>
</dbReference>
<dbReference type="AlphaFoldDB" id="A0A8X6SAF8"/>
<name>A0A8X6SAF8_TRICX</name>
<accession>A0A8X6SAF8</accession>
<dbReference type="Pfam" id="PF00098">
    <property type="entry name" value="zf-CCHC"/>
    <property type="match status" value="1"/>
</dbReference>
<organism evidence="3 4">
    <name type="scientific">Trichonephila clavipes</name>
    <name type="common">Golden silk orbweaver</name>
    <name type="synonym">Nephila clavipes</name>
    <dbReference type="NCBI Taxonomy" id="2585209"/>
    <lineage>
        <taxon>Eukaryota</taxon>
        <taxon>Metazoa</taxon>
        <taxon>Ecdysozoa</taxon>
        <taxon>Arthropoda</taxon>
        <taxon>Chelicerata</taxon>
        <taxon>Arachnida</taxon>
        <taxon>Araneae</taxon>
        <taxon>Araneomorphae</taxon>
        <taxon>Entelegynae</taxon>
        <taxon>Araneoidea</taxon>
        <taxon>Nephilidae</taxon>
        <taxon>Trichonephila</taxon>
    </lineage>
</organism>
<evidence type="ECO:0000313" key="4">
    <source>
        <dbReference type="Proteomes" id="UP000887159"/>
    </source>
</evidence>
<dbReference type="GO" id="GO:0003676">
    <property type="term" value="F:nucleic acid binding"/>
    <property type="evidence" value="ECO:0007669"/>
    <property type="project" value="InterPro"/>
</dbReference>
<evidence type="ECO:0000313" key="3">
    <source>
        <dbReference type="EMBL" id="GFY09869.1"/>
    </source>
</evidence>
<comment type="caution">
    <text evidence="3">The sequence shown here is derived from an EMBL/GenBank/DDBJ whole genome shotgun (WGS) entry which is preliminary data.</text>
</comment>
<dbReference type="Proteomes" id="UP000887159">
    <property type="component" value="Unassembled WGS sequence"/>
</dbReference>
<dbReference type="Pfam" id="PF22936">
    <property type="entry name" value="Pol_BBD"/>
    <property type="match status" value="1"/>
</dbReference>
<dbReference type="SUPFAM" id="SSF57756">
    <property type="entry name" value="Retrovirus zinc finger-like domains"/>
    <property type="match status" value="1"/>
</dbReference>
<dbReference type="InterPro" id="IPR036875">
    <property type="entry name" value="Znf_CCHC_sf"/>
</dbReference>
<keyword evidence="1" id="KW-0479">Metal-binding</keyword>
<dbReference type="InterPro" id="IPR001878">
    <property type="entry name" value="Znf_CCHC"/>
</dbReference>
<reference evidence="3" key="1">
    <citation type="submission" date="2020-08" db="EMBL/GenBank/DDBJ databases">
        <title>Multicomponent nature underlies the extraordinary mechanical properties of spider dragline silk.</title>
        <authorList>
            <person name="Kono N."/>
            <person name="Nakamura H."/>
            <person name="Mori M."/>
            <person name="Yoshida Y."/>
            <person name="Ohtoshi R."/>
            <person name="Malay A.D."/>
            <person name="Moran D.A.P."/>
            <person name="Tomita M."/>
            <person name="Numata K."/>
            <person name="Arakawa K."/>
        </authorList>
    </citation>
    <scope>NUCLEOTIDE SEQUENCE</scope>
</reference>
<keyword evidence="1" id="KW-0862">Zinc</keyword>
<dbReference type="SMART" id="SM00343">
    <property type="entry name" value="ZnF_C2HC"/>
    <property type="match status" value="1"/>
</dbReference>
<sequence length="162" mass="18383">MSRIMSTLPSEYFEFKSVWESVPIEERSVNKLTERLRLIEMRLSSKSANSTALVATRKKIFKKPARKCYVCRKLGHLAKDCWKKESKPKVDGDAFVCTVEGVPESEVWIADSGASAHMTKHKNYFVDFTQFNSPKPVYVGNSDAIMAYGHGTVNIEIMINNK</sequence>
<protein>
    <submittedName>
        <fullName evidence="3">Retrovirus-related Pol polyprotein from transposon TNT 1-94</fullName>
    </submittedName>
</protein>
<gene>
    <name evidence="3" type="primary">POLX_2482</name>
    <name evidence="3" type="ORF">TNCV_3698311</name>
</gene>
<evidence type="ECO:0000256" key="1">
    <source>
        <dbReference type="PROSITE-ProRule" id="PRU00047"/>
    </source>
</evidence>
<evidence type="ECO:0000259" key="2">
    <source>
        <dbReference type="PROSITE" id="PS50158"/>
    </source>
</evidence>